<keyword evidence="1" id="KW-0472">Membrane</keyword>
<comment type="caution">
    <text evidence="2">The sequence shown here is derived from an EMBL/GenBank/DDBJ whole genome shotgun (WGS) entry which is preliminary data.</text>
</comment>
<reference evidence="2 3" key="1">
    <citation type="submission" date="2019-03" db="EMBL/GenBank/DDBJ databases">
        <title>Genomic Encyclopedia of Type Strains, Phase IV (KMG-IV): sequencing the most valuable type-strain genomes for metagenomic binning, comparative biology and taxonomic classification.</title>
        <authorList>
            <person name="Goeker M."/>
        </authorList>
    </citation>
    <scope>NUCLEOTIDE SEQUENCE [LARGE SCALE GENOMIC DNA]</scope>
    <source>
        <strain evidence="2 3">DSM 26377</strain>
    </source>
</reference>
<dbReference type="RefSeq" id="WP_133880404.1">
    <property type="nucleotide sequence ID" value="NZ_MWIN01000012.1"/>
</dbReference>
<feature type="transmembrane region" description="Helical" evidence="1">
    <location>
        <begin position="94"/>
        <end position="116"/>
    </location>
</feature>
<dbReference type="Proteomes" id="UP000295341">
    <property type="component" value="Unassembled WGS sequence"/>
</dbReference>
<evidence type="ECO:0000313" key="2">
    <source>
        <dbReference type="EMBL" id="TDU31846.1"/>
    </source>
</evidence>
<keyword evidence="1" id="KW-0812">Transmembrane</keyword>
<accession>A0A4V3F697</accession>
<feature type="transmembrane region" description="Helical" evidence="1">
    <location>
        <begin position="64"/>
        <end position="82"/>
    </location>
</feature>
<evidence type="ECO:0000256" key="1">
    <source>
        <dbReference type="SAM" id="Phobius"/>
    </source>
</evidence>
<dbReference type="AlphaFoldDB" id="A0A4V3F697"/>
<name>A0A4V3F697_9GAMM</name>
<dbReference type="EMBL" id="SOBT01000008">
    <property type="protein sequence ID" value="TDU31846.1"/>
    <property type="molecule type" value="Genomic_DNA"/>
</dbReference>
<evidence type="ECO:0000313" key="3">
    <source>
        <dbReference type="Proteomes" id="UP000295341"/>
    </source>
</evidence>
<sequence length="166" mass="17503">MFDLQTFTLIHVLISIAAFVTGIPLLMAFARGNARPSLATATIVLLVLTSATGFAFPFTKILPSHVFGVLSLAVLAVTYWARWKASLAGGWRKAYIVTLAVAIYLDAFVFVVQAFLKVPALTAIAPTQQSPGFAIAQGVLLVIFVGLGYAGLRGLGRAAPAVAVVR</sequence>
<dbReference type="OrthoDB" id="122197at2"/>
<organism evidence="2 3">
    <name type="scientific">Panacagrimonas perspica</name>
    <dbReference type="NCBI Taxonomy" id="381431"/>
    <lineage>
        <taxon>Bacteria</taxon>
        <taxon>Pseudomonadati</taxon>
        <taxon>Pseudomonadota</taxon>
        <taxon>Gammaproteobacteria</taxon>
        <taxon>Nevskiales</taxon>
        <taxon>Nevskiaceae</taxon>
        <taxon>Panacagrimonas</taxon>
    </lineage>
</organism>
<feature type="transmembrane region" description="Helical" evidence="1">
    <location>
        <begin position="38"/>
        <end position="58"/>
    </location>
</feature>
<keyword evidence="3" id="KW-1185">Reference proteome</keyword>
<feature type="transmembrane region" description="Helical" evidence="1">
    <location>
        <begin position="6"/>
        <end position="26"/>
    </location>
</feature>
<keyword evidence="1" id="KW-1133">Transmembrane helix</keyword>
<gene>
    <name evidence="2" type="ORF">DFR24_1229</name>
</gene>
<proteinExistence type="predicted"/>
<protein>
    <submittedName>
        <fullName evidence="2">Uncharacterized protein</fullName>
    </submittedName>
</protein>
<feature type="transmembrane region" description="Helical" evidence="1">
    <location>
        <begin position="132"/>
        <end position="152"/>
    </location>
</feature>